<evidence type="ECO:0000313" key="1">
    <source>
        <dbReference type="EMBL" id="KAK2950819.1"/>
    </source>
</evidence>
<gene>
    <name evidence="1" type="ORF">BLNAU_14237</name>
</gene>
<keyword evidence="2" id="KW-1185">Reference proteome</keyword>
<evidence type="ECO:0000313" key="2">
    <source>
        <dbReference type="Proteomes" id="UP001281761"/>
    </source>
</evidence>
<accession>A0ABQ9XHC6</accession>
<sequence>MTTSVSESSHPVFMNWDGKPIDTPSERTTLYLSLVQMVKSVQAFGRSLEDKSVSFLEQIKLESETDVDSFLFDLVPSSLPESSRVFVESVSVLISVPHQHIALAALELVQHIFDHSSWSTLLILVQNGLITKVITSLNIFSLSFTEAEMIHTSLLIVFLDTFFHLTSETLNVYGTICPDKQQKHRETFHNCIFLPFISHPRLLFLCPNQSDHLSTQPVQRRFHSLSCATCEQRQIRDGYGFQSKTRFAMLGTHNPHAA</sequence>
<organism evidence="1 2">
    <name type="scientific">Blattamonas nauphoetae</name>
    <dbReference type="NCBI Taxonomy" id="2049346"/>
    <lineage>
        <taxon>Eukaryota</taxon>
        <taxon>Metamonada</taxon>
        <taxon>Preaxostyla</taxon>
        <taxon>Oxymonadida</taxon>
        <taxon>Blattamonas</taxon>
    </lineage>
</organism>
<reference evidence="1 2" key="1">
    <citation type="journal article" date="2022" name="bioRxiv">
        <title>Genomics of Preaxostyla Flagellates Illuminates Evolutionary Transitions and the Path Towards Mitochondrial Loss.</title>
        <authorList>
            <person name="Novak L.V.F."/>
            <person name="Treitli S.C."/>
            <person name="Pyrih J."/>
            <person name="Halakuc P."/>
            <person name="Pipaliya S.V."/>
            <person name="Vacek V."/>
            <person name="Brzon O."/>
            <person name="Soukal P."/>
            <person name="Eme L."/>
            <person name="Dacks J.B."/>
            <person name="Karnkowska A."/>
            <person name="Elias M."/>
            <person name="Hampl V."/>
        </authorList>
    </citation>
    <scope>NUCLEOTIDE SEQUENCE [LARGE SCALE GENOMIC DNA]</scope>
    <source>
        <strain evidence="1">NAU3</strain>
        <tissue evidence="1">Gut</tissue>
    </source>
</reference>
<comment type="caution">
    <text evidence="1">The sequence shown here is derived from an EMBL/GenBank/DDBJ whole genome shotgun (WGS) entry which is preliminary data.</text>
</comment>
<proteinExistence type="predicted"/>
<dbReference type="EMBL" id="JARBJD010000129">
    <property type="protein sequence ID" value="KAK2950819.1"/>
    <property type="molecule type" value="Genomic_DNA"/>
</dbReference>
<dbReference type="Proteomes" id="UP001281761">
    <property type="component" value="Unassembled WGS sequence"/>
</dbReference>
<protein>
    <submittedName>
        <fullName evidence="1">Uncharacterized protein</fullName>
    </submittedName>
</protein>
<name>A0ABQ9XHC6_9EUKA</name>